<keyword evidence="6" id="KW-0675">Receptor</keyword>
<keyword evidence="4" id="KW-0297">G-protein coupled receptor</keyword>
<feature type="transmembrane region" description="Helical" evidence="8">
    <location>
        <begin position="261"/>
        <end position="288"/>
    </location>
</feature>
<dbReference type="InterPro" id="IPR017452">
    <property type="entry name" value="GPCR_Rhodpsn_7TM"/>
</dbReference>
<dbReference type="GO" id="GO:0004930">
    <property type="term" value="F:G protein-coupled receptor activity"/>
    <property type="evidence" value="ECO:0007669"/>
    <property type="project" value="UniProtKB-KW"/>
</dbReference>
<feature type="transmembrane region" description="Helical" evidence="8">
    <location>
        <begin position="179"/>
        <end position="206"/>
    </location>
</feature>
<feature type="transmembrane region" description="Helical" evidence="8">
    <location>
        <begin position="227"/>
        <end position="249"/>
    </location>
</feature>
<feature type="transmembrane region" description="Helical" evidence="8">
    <location>
        <begin position="101"/>
        <end position="123"/>
    </location>
</feature>
<evidence type="ECO:0000256" key="2">
    <source>
        <dbReference type="ARBA" id="ARBA00022692"/>
    </source>
</evidence>
<feature type="transmembrane region" description="Helical" evidence="8">
    <location>
        <begin position="135"/>
        <end position="159"/>
    </location>
</feature>
<dbReference type="Proteomes" id="UP000663891">
    <property type="component" value="Unassembled WGS sequence"/>
</dbReference>
<dbReference type="PANTHER" id="PTHR24240">
    <property type="entry name" value="OPSIN"/>
    <property type="match status" value="1"/>
</dbReference>
<comment type="subcellular location">
    <subcellularLocation>
        <location evidence="1">Membrane</location>
        <topology evidence="1">Multi-pass membrane protein</topology>
    </subcellularLocation>
</comment>
<dbReference type="GO" id="GO:0016020">
    <property type="term" value="C:membrane"/>
    <property type="evidence" value="ECO:0007669"/>
    <property type="project" value="UniProtKB-SubCell"/>
</dbReference>
<evidence type="ECO:0000256" key="6">
    <source>
        <dbReference type="ARBA" id="ARBA00023170"/>
    </source>
</evidence>
<keyword evidence="7" id="KW-0807">Transducer</keyword>
<reference evidence="10" key="1">
    <citation type="submission" date="2021-02" db="EMBL/GenBank/DDBJ databases">
        <authorList>
            <person name="Nowell W R."/>
        </authorList>
    </citation>
    <scope>NUCLEOTIDE SEQUENCE</scope>
</reference>
<protein>
    <recommendedName>
        <fullName evidence="9">G-protein coupled receptors family 1 profile domain-containing protein</fullName>
    </recommendedName>
</protein>
<dbReference type="PROSITE" id="PS50262">
    <property type="entry name" value="G_PROTEIN_RECEP_F1_2"/>
    <property type="match status" value="1"/>
</dbReference>
<evidence type="ECO:0000256" key="1">
    <source>
        <dbReference type="ARBA" id="ARBA00004141"/>
    </source>
</evidence>
<evidence type="ECO:0000259" key="9">
    <source>
        <dbReference type="PROSITE" id="PS50262"/>
    </source>
</evidence>
<sequence>MSSSDIDKIAYLLNIGNYLLEIVGLIIIIISTIGNLCNYIVFVYISPLNKHPNALFIIGSSIGSLIFINTGLLTTIIQLLTGINLLEQSLFWCKINLWLTYSSGCFSFMCYCFAAFSQFLLTLPKIKWQRLITPIRAQIMILLTALIWLLIFIPLPIFYNHIQISTTITCINLNSFINLYASCGIIIGYYGIPILLILILFSLTWYNMRQLLIRRRSLEGAVTRMMLIQMNIILMSGIPAGICIIYILSTQYYSKPPLRTAYEYVVGISIVLFTFFTNGITFWIYLFASKTFRKHLKRFFISKWNFLRNRILPLTILTTRTNNTAR</sequence>
<evidence type="ECO:0000313" key="10">
    <source>
        <dbReference type="EMBL" id="CAF1247555.1"/>
    </source>
</evidence>
<dbReference type="SUPFAM" id="SSF81321">
    <property type="entry name" value="Family A G protein-coupled receptor-like"/>
    <property type="match status" value="1"/>
</dbReference>
<evidence type="ECO:0000256" key="8">
    <source>
        <dbReference type="SAM" id="Phobius"/>
    </source>
</evidence>
<dbReference type="InterPro" id="IPR050125">
    <property type="entry name" value="GPCR_opsins"/>
</dbReference>
<name>A0A814ZRM4_9BILA</name>
<feature type="transmembrane region" description="Helical" evidence="8">
    <location>
        <begin position="54"/>
        <end position="81"/>
    </location>
</feature>
<keyword evidence="2 8" id="KW-0812">Transmembrane</keyword>
<proteinExistence type="predicted"/>
<organism evidence="10 11">
    <name type="scientific">Adineta steineri</name>
    <dbReference type="NCBI Taxonomy" id="433720"/>
    <lineage>
        <taxon>Eukaryota</taxon>
        <taxon>Metazoa</taxon>
        <taxon>Spiralia</taxon>
        <taxon>Gnathifera</taxon>
        <taxon>Rotifera</taxon>
        <taxon>Eurotatoria</taxon>
        <taxon>Bdelloidea</taxon>
        <taxon>Adinetida</taxon>
        <taxon>Adinetidae</taxon>
        <taxon>Adineta</taxon>
    </lineage>
</organism>
<keyword evidence="3 8" id="KW-1133">Transmembrane helix</keyword>
<evidence type="ECO:0000256" key="3">
    <source>
        <dbReference type="ARBA" id="ARBA00022989"/>
    </source>
</evidence>
<keyword evidence="5 8" id="KW-0472">Membrane</keyword>
<dbReference type="AlphaFoldDB" id="A0A814ZRM4"/>
<comment type="caution">
    <text evidence="10">The sequence shown here is derived from an EMBL/GenBank/DDBJ whole genome shotgun (WGS) entry which is preliminary data.</text>
</comment>
<evidence type="ECO:0000256" key="4">
    <source>
        <dbReference type="ARBA" id="ARBA00023040"/>
    </source>
</evidence>
<feature type="transmembrane region" description="Helical" evidence="8">
    <location>
        <begin position="22"/>
        <end position="42"/>
    </location>
</feature>
<accession>A0A814ZRM4</accession>
<dbReference type="EMBL" id="CAJNON010000408">
    <property type="protein sequence ID" value="CAF1247555.1"/>
    <property type="molecule type" value="Genomic_DNA"/>
</dbReference>
<feature type="domain" description="G-protein coupled receptors family 1 profile" evidence="9">
    <location>
        <begin position="34"/>
        <end position="285"/>
    </location>
</feature>
<dbReference type="Gene3D" id="1.20.1070.10">
    <property type="entry name" value="Rhodopsin 7-helix transmembrane proteins"/>
    <property type="match status" value="1"/>
</dbReference>
<evidence type="ECO:0000313" key="11">
    <source>
        <dbReference type="Proteomes" id="UP000663891"/>
    </source>
</evidence>
<gene>
    <name evidence="10" type="ORF">VCS650_LOCUS28149</name>
</gene>
<evidence type="ECO:0000256" key="5">
    <source>
        <dbReference type="ARBA" id="ARBA00023136"/>
    </source>
</evidence>
<evidence type="ECO:0000256" key="7">
    <source>
        <dbReference type="ARBA" id="ARBA00023224"/>
    </source>
</evidence>